<evidence type="ECO:0000256" key="5">
    <source>
        <dbReference type="ARBA" id="ARBA00012964"/>
    </source>
</evidence>
<dbReference type="SMART" id="SM00471">
    <property type="entry name" value="HDc"/>
    <property type="match status" value="1"/>
</dbReference>
<dbReference type="SUPFAM" id="SSF109604">
    <property type="entry name" value="HD-domain/PDEase-like"/>
    <property type="match status" value="1"/>
</dbReference>
<proteinExistence type="predicted"/>
<feature type="domain" description="HD/PDEase" evidence="8">
    <location>
        <begin position="34"/>
        <end position="153"/>
    </location>
</feature>
<dbReference type="EC" id="3.1.3.89" evidence="5"/>
<keyword evidence="6" id="KW-0479">Metal-binding</keyword>
<dbReference type="PANTHER" id="PTHR11845">
    <property type="entry name" value="5'-DEOXYNUCLEOTIDASE HDDC2"/>
    <property type="match status" value="1"/>
</dbReference>
<evidence type="ECO:0000256" key="1">
    <source>
        <dbReference type="ARBA" id="ARBA00001638"/>
    </source>
</evidence>
<reference evidence="9 10" key="1">
    <citation type="submission" date="2017-06" db="EMBL/GenBank/DDBJ databases">
        <authorList>
            <person name="Kim H.J."/>
            <person name="Triplett B.A."/>
        </authorList>
    </citation>
    <scope>NUCLEOTIDE SEQUENCE [LARGE SCALE GENOMIC DNA]</scope>
    <source>
        <strain evidence="9 10">SCA</strain>
    </source>
</reference>
<dbReference type="AlphaFoldDB" id="A0A239JV56"/>
<evidence type="ECO:0000256" key="7">
    <source>
        <dbReference type="ARBA" id="ARBA00022801"/>
    </source>
</evidence>
<comment type="subunit">
    <text evidence="4">Homodimer.</text>
</comment>
<dbReference type="PANTHER" id="PTHR11845:SF13">
    <property type="entry name" value="5'-DEOXYNUCLEOTIDASE HDDC2"/>
    <property type="match status" value="1"/>
</dbReference>
<evidence type="ECO:0000256" key="6">
    <source>
        <dbReference type="ARBA" id="ARBA00022723"/>
    </source>
</evidence>
<dbReference type="Pfam" id="PF13023">
    <property type="entry name" value="HD_3"/>
    <property type="match status" value="1"/>
</dbReference>
<dbReference type="GO" id="GO:0005737">
    <property type="term" value="C:cytoplasm"/>
    <property type="evidence" value="ECO:0007669"/>
    <property type="project" value="TreeGrafter"/>
</dbReference>
<comment type="cofactor">
    <cofactor evidence="2">
        <name>Mn(2+)</name>
        <dbReference type="ChEBI" id="CHEBI:29035"/>
    </cofactor>
</comment>
<sequence>MICNDRLMKQINFIVEIDKLKSIYRQTTLIDESRRENDAEHSWHLAMLTMLLAEYANKEDIDVLRVMKMVIIHDIVEIDAGDTFAYDYEGYKDKDEREKAAANRIFGLLPHDQGEEIHSLWREFEERETPEARFAAALDRVQPLIHNYYTKGGTWKKHEVTLEKVKKRFHCIAEGSEILAELVENIIDESVKEGYIKK</sequence>
<evidence type="ECO:0000313" key="9">
    <source>
        <dbReference type="EMBL" id="SNT09328.1"/>
    </source>
</evidence>
<dbReference type="RefSeq" id="WP_330397111.1">
    <property type="nucleotide sequence ID" value="NZ_FZOJ01000039.1"/>
</dbReference>
<accession>A0A239JV56</accession>
<dbReference type="GO" id="GO:0002953">
    <property type="term" value="F:5'-deoxynucleotidase activity"/>
    <property type="evidence" value="ECO:0007669"/>
    <property type="project" value="UniProtKB-EC"/>
</dbReference>
<evidence type="ECO:0000256" key="3">
    <source>
        <dbReference type="ARBA" id="ARBA00001941"/>
    </source>
</evidence>
<name>A0A239JV56_9FIRM</name>
<dbReference type="GO" id="GO:0046872">
    <property type="term" value="F:metal ion binding"/>
    <property type="evidence" value="ECO:0007669"/>
    <property type="project" value="UniProtKB-KW"/>
</dbReference>
<evidence type="ECO:0000313" key="10">
    <source>
        <dbReference type="Proteomes" id="UP000198304"/>
    </source>
</evidence>
<dbReference type="Gene3D" id="1.10.3210.10">
    <property type="entry name" value="Hypothetical protein af1432"/>
    <property type="match status" value="1"/>
</dbReference>
<dbReference type="InterPro" id="IPR039356">
    <property type="entry name" value="YfbR/HDDC2"/>
</dbReference>
<dbReference type="InterPro" id="IPR003607">
    <property type="entry name" value="HD/PDEase_dom"/>
</dbReference>
<evidence type="ECO:0000256" key="2">
    <source>
        <dbReference type="ARBA" id="ARBA00001936"/>
    </source>
</evidence>
<protein>
    <recommendedName>
        <fullName evidence="5">5'-deoxynucleotidase</fullName>
        <ecNumber evidence="5">3.1.3.89</ecNumber>
    </recommendedName>
</protein>
<keyword evidence="7 9" id="KW-0378">Hydrolase</keyword>
<comment type="catalytic activity">
    <reaction evidence="1">
        <text>a 2'-deoxyribonucleoside 5'-phosphate + H2O = a 2'-deoxyribonucleoside + phosphate</text>
        <dbReference type="Rhea" id="RHEA:36167"/>
        <dbReference type="ChEBI" id="CHEBI:15377"/>
        <dbReference type="ChEBI" id="CHEBI:18274"/>
        <dbReference type="ChEBI" id="CHEBI:43474"/>
        <dbReference type="ChEBI" id="CHEBI:65317"/>
        <dbReference type="EC" id="3.1.3.89"/>
    </reaction>
</comment>
<evidence type="ECO:0000256" key="4">
    <source>
        <dbReference type="ARBA" id="ARBA00011738"/>
    </source>
</evidence>
<organism evidence="9 10">
    <name type="scientific">Anaerovirgula multivorans</name>
    <dbReference type="NCBI Taxonomy" id="312168"/>
    <lineage>
        <taxon>Bacteria</taxon>
        <taxon>Bacillati</taxon>
        <taxon>Bacillota</taxon>
        <taxon>Clostridia</taxon>
        <taxon>Peptostreptococcales</taxon>
        <taxon>Natronincolaceae</taxon>
        <taxon>Anaerovirgula</taxon>
    </lineage>
</organism>
<evidence type="ECO:0000259" key="8">
    <source>
        <dbReference type="SMART" id="SM00471"/>
    </source>
</evidence>
<comment type="cofactor">
    <cofactor evidence="3">
        <name>Co(2+)</name>
        <dbReference type="ChEBI" id="CHEBI:48828"/>
    </cofactor>
</comment>
<dbReference type="InterPro" id="IPR006674">
    <property type="entry name" value="HD_domain"/>
</dbReference>
<dbReference type="EMBL" id="FZOJ01000039">
    <property type="protein sequence ID" value="SNT09328.1"/>
    <property type="molecule type" value="Genomic_DNA"/>
</dbReference>
<keyword evidence="10" id="KW-1185">Reference proteome</keyword>
<gene>
    <name evidence="9" type="ORF">SAMN05446037_103914</name>
</gene>
<dbReference type="Proteomes" id="UP000198304">
    <property type="component" value="Unassembled WGS sequence"/>
</dbReference>